<organism evidence="2 3">
    <name type="scientific">Trametes pubescens</name>
    <name type="common">White-rot fungus</name>
    <dbReference type="NCBI Taxonomy" id="154538"/>
    <lineage>
        <taxon>Eukaryota</taxon>
        <taxon>Fungi</taxon>
        <taxon>Dikarya</taxon>
        <taxon>Basidiomycota</taxon>
        <taxon>Agaricomycotina</taxon>
        <taxon>Agaricomycetes</taxon>
        <taxon>Polyporales</taxon>
        <taxon>Polyporaceae</taxon>
        <taxon>Trametes</taxon>
    </lineage>
</organism>
<comment type="caution">
    <text evidence="2">The sequence shown here is derived from an EMBL/GenBank/DDBJ whole genome shotgun (WGS) entry which is preliminary data.</text>
</comment>
<feature type="region of interest" description="Disordered" evidence="1">
    <location>
        <begin position="1"/>
        <end position="28"/>
    </location>
</feature>
<reference evidence="2 3" key="1">
    <citation type="submission" date="2016-10" db="EMBL/GenBank/DDBJ databases">
        <title>Genome sequence of the basidiomycete white-rot fungus Trametes pubescens.</title>
        <authorList>
            <person name="Makela M.R."/>
            <person name="Granchi Z."/>
            <person name="Peng M."/>
            <person name="De Vries R.P."/>
            <person name="Grigoriev I."/>
            <person name="Riley R."/>
            <person name="Hilden K."/>
        </authorList>
    </citation>
    <scope>NUCLEOTIDE SEQUENCE [LARGE SCALE GENOMIC DNA]</scope>
    <source>
        <strain evidence="2 3">FBCC735</strain>
    </source>
</reference>
<evidence type="ECO:0000313" key="3">
    <source>
        <dbReference type="Proteomes" id="UP000184267"/>
    </source>
</evidence>
<protein>
    <submittedName>
        <fullName evidence="2">Uncharacterized protein</fullName>
    </submittedName>
</protein>
<gene>
    <name evidence="2" type="ORF">TRAPUB_2982</name>
</gene>
<sequence length="115" mass="12907">MVHNPATITPPTTQNPLGPPPMRHSGKPKAITDSEVEEYLNNPQILLGKQFLHAPPVGVEQDCKGLWEADSYSVRMLDRRIDYEFLVHLEAFGADLLPMGKDDMEFLLKHSTLVV</sequence>
<evidence type="ECO:0000313" key="2">
    <source>
        <dbReference type="EMBL" id="OJT06158.1"/>
    </source>
</evidence>
<dbReference type="OrthoDB" id="2737768at2759"/>
<dbReference type="Proteomes" id="UP000184267">
    <property type="component" value="Unassembled WGS sequence"/>
</dbReference>
<dbReference type="EMBL" id="MNAD01001352">
    <property type="protein sequence ID" value="OJT06158.1"/>
    <property type="molecule type" value="Genomic_DNA"/>
</dbReference>
<evidence type="ECO:0000256" key="1">
    <source>
        <dbReference type="SAM" id="MobiDB-lite"/>
    </source>
</evidence>
<dbReference type="AlphaFoldDB" id="A0A1M2VF38"/>
<keyword evidence="3" id="KW-1185">Reference proteome</keyword>
<accession>A0A1M2VF38</accession>
<proteinExistence type="predicted"/>
<name>A0A1M2VF38_TRAPU</name>